<dbReference type="PANTHER" id="PTHR10545">
    <property type="entry name" value="DIAMINE N-ACETYLTRANSFERASE"/>
    <property type="match status" value="1"/>
</dbReference>
<accession>A0A4Q0YDH9</accession>
<evidence type="ECO:0000256" key="2">
    <source>
        <dbReference type="ARBA" id="ARBA00023315"/>
    </source>
</evidence>
<name>A0A4Q0YDH9_9BACT</name>
<proteinExistence type="predicted"/>
<comment type="caution">
    <text evidence="4">The sequence shown here is derived from an EMBL/GenBank/DDBJ whole genome shotgun (WGS) entry which is preliminary data.</text>
</comment>
<dbReference type="GO" id="GO:0008080">
    <property type="term" value="F:N-acetyltransferase activity"/>
    <property type="evidence" value="ECO:0007669"/>
    <property type="project" value="TreeGrafter"/>
</dbReference>
<gene>
    <name evidence="4" type="ORF">CRV08_06695</name>
</gene>
<dbReference type="InterPro" id="IPR016181">
    <property type="entry name" value="Acyl_CoA_acyltransferase"/>
</dbReference>
<keyword evidence="1 4" id="KW-0808">Transferase</keyword>
<dbReference type="AlphaFoldDB" id="A0A4Q0YDH9"/>
<dbReference type="PROSITE" id="PS51186">
    <property type="entry name" value="GNAT"/>
    <property type="match status" value="1"/>
</dbReference>
<evidence type="ECO:0000313" key="5">
    <source>
        <dbReference type="Proteomes" id="UP000290172"/>
    </source>
</evidence>
<dbReference type="EMBL" id="PDKJ01000005">
    <property type="protein sequence ID" value="RXJ68512.1"/>
    <property type="molecule type" value="Genomic_DNA"/>
</dbReference>
<feature type="domain" description="N-acetyltransferase" evidence="3">
    <location>
        <begin position="15"/>
        <end position="161"/>
    </location>
</feature>
<dbReference type="CDD" id="cd04301">
    <property type="entry name" value="NAT_SF"/>
    <property type="match status" value="1"/>
</dbReference>
<evidence type="ECO:0000259" key="3">
    <source>
        <dbReference type="PROSITE" id="PS51186"/>
    </source>
</evidence>
<dbReference type="InterPro" id="IPR000182">
    <property type="entry name" value="GNAT_dom"/>
</dbReference>
<reference evidence="4 5" key="1">
    <citation type="submission" date="2017-10" db="EMBL/GenBank/DDBJ databases">
        <title>Genomics of the genus Arcobacter.</title>
        <authorList>
            <person name="Perez-Cataluna A."/>
            <person name="Figueras M.J."/>
        </authorList>
    </citation>
    <scope>NUCLEOTIDE SEQUENCE [LARGE SCALE GENOMIC DNA]</scope>
    <source>
        <strain evidence="4 5">CECT 8993</strain>
    </source>
</reference>
<dbReference type="InterPro" id="IPR051016">
    <property type="entry name" value="Diverse_Substrate_AcTransf"/>
</dbReference>
<dbReference type="SUPFAM" id="SSF55729">
    <property type="entry name" value="Acyl-CoA N-acyltransferases (Nat)"/>
    <property type="match status" value="1"/>
</dbReference>
<protein>
    <submittedName>
        <fullName evidence="4">GNAT family N-acetyltransferase</fullName>
    </submittedName>
</protein>
<dbReference type="PANTHER" id="PTHR10545:SF29">
    <property type="entry name" value="GH14572P-RELATED"/>
    <property type="match status" value="1"/>
</dbReference>
<dbReference type="Pfam" id="PF00583">
    <property type="entry name" value="Acetyltransf_1"/>
    <property type="match status" value="1"/>
</dbReference>
<evidence type="ECO:0000256" key="1">
    <source>
        <dbReference type="ARBA" id="ARBA00022679"/>
    </source>
</evidence>
<sequence length="161" mass="18669">MIKKRLITVILKNNLQICNATEEDIDSLLPLLKKLFAIEKDFTFDKEKHKEGLKLLLKQRDSVIVLAKFEGEIVAMVTLQTIISTAVGAKTGLIEDFIVTDDYRDMGVGTYLFEYLKEYAHRHHIKRLQLVCDNDNTSAKEFYLKKSFKKSNLSAWYNHLK</sequence>
<organism evidence="4 5">
    <name type="scientific">Halarcobacter ebronensis</name>
    <dbReference type="NCBI Taxonomy" id="1462615"/>
    <lineage>
        <taxon>Bacteria</taxon>
        <taxon>Pseudomonadati</taxon>
        <taxon>Campylobacterota</taxon>
        <taxon>Epsilonproteobacteria</taxon>
        <taxon>Campylobacterales</taxon>
        <taxon>Arcobacteraceae</taxon>
        <taxon>Halarcobacter</taxon>
    </lineage>
</organism>
<dbReference type="Proteomes" id="UP000290172">
    <property type="component" value="Unassembled WGS sequence"/>
</dbReference>
<dbReference type="Gene3D" id="3.40.630.30">
    <property type="match status" value="1"/>
</dbReference>
<evidence type="ECO:0000313" key="4">
    <source>
        <dbReference type="EMBL" id="RXJ68512.1"/>
    </source>
</evidence>
<keyword evidence="2" id="KW-0012">Acyltransferase</keyword>